<evidence type="ECO:0000313" key="9">
    <source>
        <dbReference type="Proteomes" id="UP000825591"/>
    </source>
</evidence>
<dbReference type="InterPro" id="IPR001638">
    <property type="entry name" value="Solute-binding_3/MltF_N"/>
</dbReference>
<dbReference type="Pfam" id="PF00497">
    <property type="entry name" value="SBP_bac_3"/>
    <property type="match status" value="1"/>
</dbReference>
<feature type="chain" id="PRO_5031368279" evidence="4">
    <location>
        <begin position="18"/>
        <end position="268"/>
    </location>
</feature>
<dbReference type="Gene3D" id="3.40.190.10">
    <property type="entry name" value="Periplasmic binding protein-like II"/>
    <property type="match status" value="2"/>
</dbReference>
<sequence length="268" mass="30436">MRRVLAILLLWTTHGLAQPPVLRFSVAESWSMPLMRTEDQQPVEGILFELMQAIARETDARPQYHVMARLRLQEAMQAGEIDVRCYVSTQWLTDRPGDYLWSIPIIEQRDLLIGRPGHSGPTRPETLPPQAIGTVLGYTYPTLEPLFSQGRLQREDSRNQLLALQKLEAGRFRHAISNQLSLQWYNRSLPPGQRLQALAVLEEQALGCMVRNDPQLPTQGVLRALVRIKESGEMQRIVERYTDGRQPRQFADDQGPQIPAATTPSAAR</sequence>
<keyword evidence="2 4" id="KW-0732">Signal</keyword>
<feature type="region of interest" description="Disordered" evidence="3">
    <location>
        <begin position="240"/>
        <end position="268"/>
    </location>
</feature>
<reference evidence="7 9" key="2">
    <citation type="submission" date="2021-08" db="EMBL/GenBank/DDBJ databases">
        <title>Bactericidal Effect of Pseudomonas oryziphila sp. nov., a novel Pseudomonas Species Against Xanthomonas oryzae Reduces Disease Severity of Bacterial Leaf Streak of Rice.</title>
        <authorList>
            <person name="Yang R."/>
            <person name="Li S."/>
            <person name="Li Y."/>
            <person name="Yan Y."/>
            <person name="Fang Y."/>
            <person name="Zou L."/>
            <person name="Chen G."/>
        </authorList>
    </citation>
    <scope>NUCLEOTIDE SEQUENCE [LARGE SCALE GENOMIC DNA]</scope>
    <source>
        <strain evidence="7 9">DSM 17497</strain>
    </source>
</reference>
<reference evidence="6 8" key="1">
    <citation type="submission" date="2020-07" db="EMBL/GenBank/DDBJ databases">
        <title>Diversity of carbapenemase encoding genes among Pseudomonas putida group clinical isolates in a tertiary Brazilian hospital.</title>
        <authorList>
            <person name="Alberto-Lei F."/>
            <person name="Nodari C.S."/>
            <person name="Streling A.P."/>
            <person name="Paulino J.T."/>
            <person name="Bessa-Neto F.O."/>
            <person name="Cayo R."/>
            <person name="Gales A.C."/>
        </authorList>
    </citation>
    <scope>NUCLEOTIDE SEQUENCE [LARGE SCALE GENOMIC DNA]</scope>
    <source>
        <strain evidence="6 8">14802</strain>
    </source>
</reference>
<dbReference type="SUPFAM" id="SSF53850">
    <property type="entry name" value="Periplasmic binding protein-like II"/>
    <property type="match status" value="1"/>
</dbReference>
<dbReference type="Proteomes" id="UP000541770">
    <property type="component" value="Unassembled WGS sequence"/>
</dbReference>
<evidence type="ECO:0000256" key="3">
    <source>
        <dbReference type="SAM" id="MobiDB-lite"/>
    </source>
</evidence>
<evidence type="ECO:0000313" key="8">
    <source>
        <dbReference type="Proteomes" id="UP000541770"/>
    </source>
</evidence>
<dbReference type="AlphaFoldDB" id="A0A7W2JUL6"/>
<proteinExistence type="inferred from homology"/>
<dbReference type="EMBL" id="JACGDE010000006">
    <property type="protein sequence ID" value="MBA6065368.1"/>
    <property type="molecule type" value="Genomic_DNA"/>
</dbReference>
<evidence type="ECO:0000313" key="7">
    <source>
        <dbReference type="EMBL" id="QZP25095.1"/>
    </source>
</evidence>
<comment type="similarity">
    <text evidence="1">Belongs to the bacterial solute-binding protein 3 family.</text>
</comment>
<feature type="domain" description="Solute-binding protein family 3/N-terminal" evidence="5">
    <location>
        <begin position="32"/>
        <end position="242"/>
    </location>
</feature>
<dbReference type="EMBL" id="CP081966">
    <property type="protein sequence ID" value="QZP25095.1"/>
    <property type="molecule type" value="Genomic_DNA"/>
</dbReference>
<gene>
    <name evidence="6" type="ORF">H4C75_11405</name>
    <name evidence="7" type="ORF">K5H97_20005</name>
</gene>
<evidence type="ECO:0000256" key="1">
    <source>
        <dbReference type="ARBA" id="ARBA00010333"/>
    </source>
</evidence>
<evidence type="ECO:0000256" key="4">
    <source>
        <dbReference type="SAM" id="SignalP"/>
    </source>
</evidence>
<name>A0A7W2JUL6_9PSED</name>
<evidence type="ECO:0000259" key="5">
    <source>
        <dbReference type="Pfam" id="PF00497"/>
    </source>
</evidence>
<dbReference type="RefSeq" id="WP_028692863.1">
    <property type="nucleotide sequence ID" value="NZ_BQIL01000037.1"/>
</dbReference>
<dbReference type="PANTHER" id="PTHR35936:SF6">
    <property type="entry name" value="AMINO ACID ABC TRANSPORTER SUBSTRATE-BINDING PAAT FAMILY PROTEIN"/>
    <property type="match status" value="1"/>
</dbReference>
<accession>A0A7W2JUL6</accession>
<dbReference type="PANTHER" id="PTHR35936">
    <property type="entry name" value="MEMBRANE-BOUND LYTIC MUREIN TRANSGLYCOSYLASE F"/>
    <property type="match status" value="1"/>
</dbReference>
<protein>
    <submittedName>
        <fullName evidence="7">ABC transporter substrate-binding protein</fullName>
    </submittedName>
    <submittedName>
        <fullName evidence="6">Transporter substrate-binding domain-containing protein</fullName>
    </submittedName>
</protein>
<evidence type="ECO:0000313" key="6">
    <source>
        <dbReference type="EMBL" id="MBA6065368.1"/>
    </source>
</evidence>
<feature type="signal peptide" evidence="4">
    <location>
        <begin position="1"/>
        <end position="17"/>
    </location>
</feature>
<keyword evidence="9" id="KW-1185">Reference proteome</keyword>
<evidence type="ECO:0000256" key="2">
    <source>
        <dbReference type="ARBA" id="ARBA00022729"/>
    </source>
</evidence>
<dbReference type="Proteomes" id="UP000825591">
    <property type="component" value="Chromosome"/>
</dbReference>
<organism evidence="6 8">
    <name type="scientific">Pseudomonas mosselii</name>
    <dbReference type="NCBI Taxonomy" id="78327"/>
    <lineage>
        <taxon>Bacteria</taxon>
        <taxon>Pseudomonadati</taxon>
        <taxon>Pseudomonadota</taxon>
        <taxon>Gammaproteobacteria</taxon>
        <taxon>Pseudomonadales</taxon>
        <taxon>Pseudomonadaceae</taxon>
        <taxon>Pseudomonas</taxon>
    </lineage>
</organism>